<protein>
    <recommendedName>
        <fullName evidence="4">MULE transposase domain-containing protein</fullName>
    </recommendedName>
</protein>
<evidence type="ECO:0000256" key="1">
    <source>
        <dbReference type="SAM" id="MobiDB-lite"/>
    </source>
</evidence>
<evidence type="ECO:0008006" key="4">
    <source>
        <dbReference type="Google" id="ProtNLM"/>
    </source>
</evidence>
<dbReference type="AlphaFoldDB" id="A0A8H6HJ92"/>
<evidence type="ECO:0000313" key="2">
    <source>
        <dbReference type="EMBL" id="KAF6747416.1"/>
    </source>
</evidence>
<dbReference type="OrthoDB" id="2437251at2759"/>
<sequence>MTCKKCSDKRKADYKAAKVSNKENEPDTDHEDDDPGIDVGGLSVMSLDKFLDMLGDMDAVNVEAHVDIKEVVAEVGENPKTQANKLAECIWKETKYRYVYDGLYYSYHCSQLRKRQKKPKKGVKEGVKQRDKMRMISFDCHGWLHIRLSSTENTTAHVKLKHQDEHIPYWRVDVPEAVQDFVRKNSELPMDKIWDQILKDTPHPVFSRSAVANIWREVNSKKWKRDEDEVKSAMLLLQELSKGGDGLDARYTVEVVQLPEIDGFTAVAFVVPHLLRIWKDNMREIMLDSTWKTNGSNYECFGLLGEVHNSGCPLGYLLIRSVDGEAGGKEQYIKHLLNYIKTKWKITPIVTLSDKDLSEINAFLSAVKKRLAINRRQPKHYDVQQAVKEFPKFIDPKFVPIGQVAEADRASLVRHLHGLEWRFILIINTEYLRCDEAHPSPDSHSGWCRTHWSTTEVTVPRPRPTSHGTCCTCAIEHSVNHPRTHNHSAWRKDSLHH</sequence>
<keyword evidence="3" id="KW-1185">Reference proteome</keyword>
<proteinExistence type="predicted"/>
<accession>A0A8H6HJ92</accession>
<organism evidence="2 3">
    <name type="scientific">Ephemerocybe angulata</name>
    <dbReference type="NCBI Taxonomy" id="980116"/>
    <lineage>
        <taxon>Eukaryota</taxon>
        <taxon>Fungi</taxon>
        <taxon>Dikarya</taxon>
        <taxon>Basidiomycota</taxon>
        <taxon>Agaricomycotina</taxon>
        <taxon>Agaricomycetes</taxon>
        <taxon>Agaricomycetidae</taxon>
        <taxon>Agaricales</taxon>
        <taxon>Agaricineae</taxon>
        <taxon>Psathyrellaceae</taxon>
        <taxon>Ephemerocybe</taxon>
    </lineage>
</organism>
<gene>
    <name evidence="2" type="ORF">DFP72DRAFT_821775</name>
</gene>
<comment type="caution">
    <text evidence="2">The sequence shown here is derived from an EMBL/GenBank/DDBJ whole genome shotgun (WGS) entry which is preliminary data.</text>
</comment>
<evidence type="ECO:0000313" key="3">
    <source>
        <dbReference type="Proteomes" id="UP000521943"/>
    </source>
</evidence>
<name>A0A8H6HJ92_9AGAR</name>
<reference evidence="2 3" key="1">
    <citation type="submission" date="2020-07" db="EMBL/GenBank/DDBJ databases">
        <title>Comparative genomics of pyrophilous fungi reveals a link between fire events and developmental genes.</title>
        <authorList>
            <consortium name="DOE Joint Genome Institute"/>
            <person name="Steindorff A.S."/>
            <person name="Carver A."/>
            <person name="Calhoun S."/>
            <person name="Stillman K."/>
            <person name="Liu H."/>
            <person name="Lipzen A."/>
            <person name="Pangilinan J."/>
            <person name="Labutti K."/>
            <person name="Bruns T.D."/>
            <person name="Grigoriev I.V."/>
        </authorList>
    </citation>
    <scope>NUCLEOTIDE SEQUENCE [LARGE SCALE GENOMIC DNA]</scope>
    <source>
        <strain evidence="2 3">CBS 144469</strain>
    </source>
</reference>
<dbReference type="EMBL" id="JACGCI010000081">
    <property type="protein sequence ID" value="KAF6747416.1"/>
    <property type="molecule type" value="Genomic_DNA"/>
</dbReference>
<dbReference type="Proteomes" id="UP000521943">
    <property type="component" value="Unassembled WGS sequence"/>
</dbReference>
<feature type="compositionally biased region" description="Basic and acidic residues" evidence="1">
    <location>
        <begin position="1"/>
        <end position="27"/>
    </location>
</feature>
<feature type="region of interest" description="Disordered" evidence="1">
    <location>
        <begin position="1"/>
        <end position="37"/>
    </location>
</feature>